<dbReference type="eggNOG" id="ENOG502S6CT">
    <property type="taxonomic scope" value="Eukaryota"/>
</dbReference>
<dbReference type="OrthoDB" id="30195at2759"/>
<reference evidence="1 2" key="1">
    <citation type="journal article" date="2012" name="PLoS ONE">
        <title>Sequence and analysis of the genome of the pathogenic yeast Candida orthopsilosis.</title>
        <authorList>
            <person name="Riccombeni A."/>
            <person name="Vidanes G."/>
            <person name="Proux-Wera E."/>
            <person name="Wolfe K.H."/>
            <person name="Butler G."/>
        </authorList>
    </citation>
    <scope>NUCLEOTIDE SEQUENCE [LARGE SCALE GENOMIC DNA]</scope>
    <source>
        <strain evidence="1 2">Co 90-125</strain>
    </source>
</reference>
<keyword evidence="2" id="KW-1185">Reference proteome</keyword>
<proteinExistence type="predicted"/>
<dbReference type="RefSeq" id="XP_003868387.1">
    <property type="nucleotide sequence ID" value="XM_003868339.1"/>
</dbReference>
<evidence type="ECO:0000313" key="2">
    <source>
        <dbReference type="Proteomes" id="UP000005018"/>
    </source>
</evidence>
<name>H8X3L0_CANO9</name>
<protein>
    <submittedName>
        <fullName evidence="1">Utp9 small-subunit processome protein</fullName>
    </submittedName>
</protein>
<dbReference type="GeneID" id="14539356"/>
<gene>
    <name evidence="1" type="ORF">CORT_0C01060</name>
</gene>
<dbReference type="KEGG" id="cot:CORT_0C01060"/>
<accession>H8X3L0</accession>
<dbReference type="AlphaFoldDB" id="H8X3L0"/>
<sequence length="451" mass="50051">MNYSIYNNLIAKLVPRSGKDEFQFYQVDASGNLSPDGSVFLDESVIDFAWGRAPSSTKKRELNGTAKPHITNDSVIALLSSGDIVSISSHSRTVVRYEVKIKLTHFIGIEENTIWGLSKGNLYKVGLDGKSTKVQVPEFKSIVVKSGSVYIGTSSGLLIGKINKNAFDKEKEIKTGFEVSSVEVQDSVVIGSSLSKAVLVHAKLSKELIIGEGVKIQVAGNIYIINDDSLKVLTPTGDYIKTINTSHQVDYVFEIDGTNYVSWHDGVDMHVQKFTEDTDSISFQNGSSVKPKNSTMIHVEENVKLLDAKTVESQLHDKLSKNKLNEGEITQLCTSLHNDDDVKQIVSTLPHEYVERLFSVMNTNLPVWLKWILLIHGNSIAKSATSVKDLQQNLRSNVETMSHLYAIKGKLQLLQLQSQIRDTSIDNDITTTIEDETMIYANGEVDELNRL</sequence>
<organism evidence="1 2">
    <name type="scientific">Candida orthopsilosis (strain 90-125)</name>
    <name type="common">Yeast</name>
    <dbReference type="NCBI Taxonomy" id="1136231"/>
    <lineage>
        <taxon>Eukaryota</taxon>
        <taxon>Fungi</taxon>
        <taxon>Dikarya</taxon>
        <taxon>Ascomycota</taxon>
        <taxon>Saccharomycotina</taxon>
        <taxon>Pichiomycetes</taxon>
        <taxon>Debaryomycetaceae</taxon>
        <taxon>Candida/Lodderomyces clade</taxon>
        <taxon>Candida</taxon>
    </lineage>
</organism>
<dbReference type="EMBL" id="HE681721">
    <property type="protein sequence ID" value="CCG25483.1"/>
    <property type="molecule type" value="Genomic_DNA"/>
</dbReference>
<dbReference type="Proteomes" id="UP000005018">
    <property type="component" value="Chromosome 3"/>
</dbReference>
<evidence type="ECO:0000313" key="1">
    <source>
        <dbReference type="EMBL" id="CCG25483.1"/>
    </source>
</evidence>
<dbReference type="HOGENOM" id="CLU_608320_0_0_1"/>